<evidence type="ECO:0000313" key="3">
    <source>
        <dbReference type="EMBL" id="ASC72375.1"/>
    </source>
</evidence>
<dbReference type="Gene3D" id="3.60.40.10">
    <property type="entry name" value="PPM-type phosphatase domain"/>
    <property type="match status" value="1"/>
</dbReference>
<organism evidence="3 4">
    <name type="scientific">Halomicronema hongdechloris C2206</name>
    <dbReference type="NCBI Taxonomy" id="1641165"/>
    <lineage>
        <taxon>Bacteria</taxon>
        <taxon>Bacillati</taxon>
        <taxon>Cyanobacteriota</taxon>
        <taxon>Cyanophyceae</taxon>
        <taxon>Nodosilineales</taxon>
        <taxon>Nodosilineaceae</taxon>
        <taxon>Halomicronema</taxon>
    </lineage>
</organism>
<feature type="region of interest" description="Disordered" evidence="1">
    <location>
        <begin position="270"/>
        <end position="301"/>
    </location>
</feature>
<protein>
    <submittedName>
        <fullName evidence="3">Protein serin-threonin phosphatase</fullName>
    </submittedName>
</protein>
<evidence type="ECO:0000259" key="2">
    <source>
        <dbReference type="PROSITE" id="PS51746"/>
    </source>
</evidence>
<name>A0A1Z3HQ13_9CYAN</name>
<proteinExistence type="predicted"/>
<dbReference type="InterPro" id="IPR015655">
    <property type="entry name" value="PP2C"/>
</dbReference>
<dbReference type="SMART" id="SM00332">
    <property type="entry name" value="PP2Cc"/>
    <property type="match status" value="1"/>
</dbReference>
<sequence>MFVCPHCQFKNPHQNRFCQQCGEPLQLWRAILSPISSTDNIAQFSLDASYLDTQQQRYQLPIPLPALPSGTEVEFLVLDCQPEMPSALDTIDATETSEQLLEEDTLVDVPKLAYPYLLLQAHFFPAIPDLHTAWQTDTHAVLLIEDRSQWQKLTELWGQESVAPLERVHWLYEMAELWDALKDWDAQSSLLEQDNLRVDDDQILCLRRLYSTPATQHTLQDLGLFWHRLLRQGGQAAVPALVNLALAVSNGDITTATDIKAQLADIAEDLPTDDDEVTTPDALPRSAAREPMPMSAAEEREGLMSQEWDELTDELTLDELDQASEADETAEGSDYPTMVLPMKLVSLDHIGQTHVGCQRDHNEDFFCALTELCKVDSPEDATLSARGLYVLCDGMGGHAGGEVASALAVKTLQTYFREHWDDLPSQASLQEAIEQANQAIFELNQAESRSGSGRMGTTLVMVMLQDTQAVVAHVGDSRLYGYTRRLGLKQITLDHEVGQREIQRGVEPAIAYTRPDAYQLTQALGPRDHHSIVPSIQYFDIAEDTLFLLCSDGLSDNDLPERYCETHVAPLLRSHTDLDEGVAQLIDLANEHNGHDNITVVAIRLKLRPNLEEMPNR</sequence>
<dbReference type="Pfam" id="PF13672">
    <property type="entry name" value="PP2C_2"/>
    <property type="match status" value="1"/>
</dbReference>
<dbReference type="NCBIfam" id="NF011149">
    <property type="entry name" value="PRK14559.1"/>
    <property type="match status" value="1"/>
</dbReference>
<gene>
    <name evidence="3" type="ORF">XM38_033320</name>
</gene>
<dbReference type="Proteomes" id="UP000191901">
    <property type="component" value="Chromosome"/>
</dbReference>
<dbReference type="InterPro" id="IPR036457">
    <property type="entry name" value="PPM-type-like_dom_sf"/>
</dbReference>
<dbReference type="CDD" id="cd00143">
    <property type="entry name" value="PP2Cc"/>
    <property type="match status" value="1"/>
</dbReference>
<dbReference type="OrthoDB" id="500607at2"/>
<dbReference type="GO" id="GO:0004722">
    <property type="term" value="F:protein serine/threonine phosphatase activity"/>
    <property type="evidence" value="ECO:0007669"/>
    <property type="project" value="InterPro"/>
</dbReference>
<keyword evidence="4" id="KW-1185">Reference proteome</keyword>
<evidence type="ECO:0000256" key="1">
    <source>
        <dbReference type="SAM" id="MobiDB-lite"/>
    </source>
</evidence>
<dbReference type="AlphaFoldDB" id="A0A1Z3HQ13"/>
<dbReference type="PANTHER" id="PTHR47992">
    <property type="entry name" value="PROTEIN PHOSPHATASE"/>
    <property type="match status" value="1"/>
</dbReference>
<dbReference type="PROSITE" id="PS51746">
    <property type="entry name" value="PPM_2"/>
    <property type="match status" value="1"/>
</dbReference>
<dbReference type="InterPro" id="IPR001932">
    <property type="entry name" value="PPM-type_phosphatase-like_dom"/>
</dbReference>
<reference evidence="3 4" key="1">
    <citation type="journal article" date="2016" name="Biochim. Biophys. Acta">
        <title>Characterization of red-shifted phycobilisomes isolated from the chlorophyll f-containing cyanobacterium Halomicronema hongdechloris.</title>
        <authorList>
            <person name="Li Y."/>
            <person name="Lin Y."/>
            <person name="Garvey C.J."/>
            <person name="Birch D."/>
            <person name="Corkery R.W."/>
            <person name="Loughlin P.C."/>
            <person name="Scheer H."/>
            <person name="Willows R.D."/>
            <person name="Chen M."/>
        </authorList>
    </citation>
    <scope>NUCLEOTIDE SEQUENCE [LARGE SCALE GENOMIC DNA]</scope>
    <source>
        <strain evidence="3 4">C2206</strain>
    </source>
</reference>
<evidence type="ECO:0000313" key="4">
    <source>
        <dbReference type="Proteomes" id="UP000191901"/>
    </source>
</evidence>
<dbReference type="SUPFAM" id="SSF81606">
    <property type="entry name" value="PP2C-like"/>
    <property type="match status" value="1"/>
</dbReference>
<dbReference type="KEGG" id="hhg:XM38_033320"/>
<dbReference type="EMBL" id="CP021983">
    <property type="protein sequence ID" value="ASC72375.1"/>
    <property type="molecule type" value="Genomic_DNA"/>
</dbReference>
<accession>A0A1Z3HQ13</accession>
<dbReference type="RefSeq" id="WP_088430360.1">
    <property type="nucleotide sequence ID" value="NZ_CP021983.2"/>
</dbReference>
<feature type="domain" description="PPM-type phosphatase" evidence="2">
    <location>
        <begin position="349"/>
        <end position="605"/>
    </location>
</feature>
<dbReference type="SMART" id="SM00331">
    <property type="entry name" value="PP2C_SIG"/>
    <property type="match status" value="1"/>
</dbReference>